<feature type="domain" description="Response regulatory" evidence="2">
    <location>
        <begin position="7"/>
        <end position="132"/>
    </location>
</feature>
<dbReference type="AlphaFoldDB" id="A0A7W8KDZ7"/>
<evidence type="ECO:0000256" key="1">
    <source>
        <dbReference type="PROSITE-ProRule" id="PRU00169"/>
    </source>
</evidence>
<evidence type="ECO:0000259" key="2">
    <source>
        <dbReference type="PROSITE" id="PS50110"/>
    </source>
</evidence>
<dbReference type="Proteomes" id="UP000539473">
    <property type="component" value="Unassembled WGS sequence"/>
</dbReference>
<feature type="modified residue" description="4-aspartylphosphate" evidence="1">
    <location>
        <position position="65"/>
    </location>
</feature>
<gene>
    <name evidence="3" type="ORF">GCM10017781_20760</name>
    <name evidence="4" type="ORF">HNQ07_001891</name>
</gene>
<proteinExistence type="predicted"/>
<organism evidence="4 5">
    <name type="scientific">Deinococcus metalli</name>
    <dbReference type="NCBI Taxonomy" id="1141878"/>
    <lineage>
        <taxon>Bacteria</taxon>
        <taxon>Thermotogati</taxon>
        <taxon>Deinococcota</taxon>
        <taxon>Deinococci</taxon>
        <taxon>Deinococcales</taxon>
        <taxon>Deinococcaceae</taxon>
        <taxon>Deinococcus</taxon>
    </lineage>
</organism>
<dbReference type="SMART" id="SM00448">
    <property type="entry name" value="REC"/>
    <property type="match status" value="1"/>
</dbReference>
<dbReference type="Gene3D" id="3.40.50.2300">
    <property type="match status" value="1"/>
</dbReference>
<comment type="caution">
    <text evidence="4">The sequence shown here is derived from an EMBL/GenBank/DDBJ whole genome shotgun (WGS) entry which is preliminary data.</text>
</comment>
<dbReference type="InterPro" id="IPR001789">
    <property type="entry name" value="Sig_transdc_resp-reg_receiver"/>
</dbReference>
<evidence type="ECO:0000313" key="4">
    <source>
        <dbReference type="EMBL" id="MBB5376427.1"/>
    </source>
</evidence>
<reference evidence="3" key="4">
    <citation type="submission" date="2024-05" db="EMBL/GenBank/DDBJ databases">
        <authorList>
            <person name="Sun Q."/>
            <person name="Zhou Y."/>
        </authorList>
    </citation>
    <scope>NUCLEOTIDE SEQUENCE</scope>
    <source>
        <strain evidence="3">CGMCC 1.18437</strain>
    </source>
</reference>
<dbReference type="Pfam" id="PF00072">
    <property type="entry name" value="Response_reg"/>
    <property type="match status" value="1"/>
</dbReference>
<dbReference type="Proteomes" id="UP000619376">
    <property type="component" value="Unassembled WGS sequence"/>
</dbReference>
<dbReference type="RefSeq" id="WP_184111039.1">
    <property type="nucleotide sequence ID" value="NZ_BNAJ01000004.1"/>
</dbReference>
<dbReference type="PANTHER" id="PTHR44520">
    <property type="entry name" value="RESPONSE REGULATOR RCP1-RELATED"/>
    <property type="match status" value="1"/>
</dbReference>
<sequence>MPQRPFHLLLVDDEVADAELFEEVFREDFPEVVITRALNGQEALDHLARSAVDPAVPRPQLIVLDLNMPVMNGHDFLQRAKAHDGYRSIPVLVLSTSAGVRDVQRSYHNFASGYAVKPASYADLKALIQRVSDYWRGAVVLPRIDQLME</sequence>
<keyword evidence="6" id="KW-1185">Reference proteome</keyword>
<dbReference type="PANTHER" id="PTHR44520:SF2">
    <property type="entry name" value="RESPONSE REGULATOR RCP1"/>
    <property type="match status" value="1"/>
</dbReference>
<reference evidence="6" key="2">
    <citation type="journal article" date="2019" name="Int. J. Syst. Evol. Microbiol.">
        <title>The Global Catalogue of Microorganisms (GCM) 10K type strain sequencing project: providing services to taxonomists for standard genome sequencing and annotation.</title>
        <authorList>
            <consortium name="The Broad Institute Genomics Platform"/>
            <consortium name="The Broad Institute Genome Sequencing Center for Infectious Disease"/>
            <person name="Wu L."/>
            <person name="Ma J."/>
        </authorList>
    </citation>
    <scope>NUCLEOTIDE SEQUENCE [LARGE SCALE GENOMIC DNA]</scope>
    <source>
        <strain evidence="6">CGMCC 1.18437</strain>
    </source>
</reference>
<evidence type="ECO:0000313" key="6">
    <source>
        <dbReference type="Proteomes" id="UP000619376"/>
    </source>
</evidence>
<reference evidence="4 5" key="3">
    <citation type="submission" date="2020-08" db="EMBL/GenBank/DDBJ databases">
        <title>Genomic Encyclopedia of Type Strains, Phase IV (KMG-IV): sequencing the most valuable type-strain genomes for metagenomic binning, comparative biology and taxonomic classification.</title>
        <authorList>
            <person name="Goeker M."/>
        </authorList>
    </citation>
    <scope>NUCLEOTIDE SEQUENCE [LARGE SCALE GENOMIC DNA]</scope>
    <source>
        <strain evidence="4 5">DSM 27521</strain>
    </source>
</reference>
<dbReference type="SUPFAM" id="SSF52172">
    <property type="entry name" value="CheY-like"/>
    <property type="match status" value="1"/>
</dbReference>
<dbReference type="InterPro" id="IPR011006">
    <property type="entry name" value="CheY-like_superfamily"/>
</dbReference>
<dbReference type="PROSITE" id="PS50110">
    <property type="entry name" value="RESPONSE_REGULATORY"/>
    <property type="match status" value="1"/>
</dbReference>
<dbReference type="GO" id="GO:0000160">
    <property type="term" value="P:phosphorelay signal transduction system"/>
    <property type="evidence" value="ECO:0007669"/>
    <property type="project" value="InterPro"/>
</dbReference>
<accession>A0A7W8KDZ7</accession>
<protein>
    <submittedName>
        <fullName evidence="4">CheY-like chemotaxis protein</fullName>
    </submittedName>
    <submittedName>
        <fullName evidence="3">Response regulator</fullName>
    </submittedName>
</protein>
<dbReference type="CDD" id="cd17557">
    <property type="entry name" value="REC_Rcp-like"/>
    <property type="match status" value="1"/>
</dbReference>
<dbReference type="InterPro" id="IPR052893">
    <property type="entry name" value="TCS_response_regulator"/>
</dbReference>
<dbReference type="EMBL" id="JACHFK010000004">
    <property type="protein sequence ID" value="MBB5376427.1"/>
    <property type="molecule type" value="Genomic_DNA"/>
</dbReference>
<name>A0A7W8KDZ7_9DEIO</name>
<reference evidence="3" key="1">
    <citation type="journal article" date="2014" name="Int. J. Syst. Evol. Microbiol.">
        <title>Complete genome of a new Firmicutes species belonging to the dominant human colonic microbiota ('Ruminococcus bicirculans') reveals two chromosomes and a selective capacity to utilize plant glucans.</title>
        <authorList>
            <consortium name="NISC Comparative Sequencing Program"/>
            <person name="Wegmann U."/>
            <person name="Louis P."/>
            <person name="Goesmann A."/>
            <person name="Henrissat B."/>
            <person name="Duncan S.H."/>
            <person name="Flint H.J."/>
        </authorList>
    </citation>
    <scope>NUCLEOTIDE SEQUENCE</scope>
    <source>
        <strain evidence="3">CGMCC 1.18437</strain>
    </source>
</reference>
<dbReference type="EMBL" id="BNAJ01000004">
    <property type="protein sequence ID" value="GHF44128.1"/>
    <property type="molecule type" value="Genomic_DNA"/>
</dbReference>
<keyword evidence="1" id="KW-0597">Phosphoprotein</keyword>
<evidence type="ECO:0000313" key="3">
    <source>
        <dbReference type="EMBL" id="GHF44128.1"/>
    </source>
</evidence>
<evidence type="ECO:0000313" key="5">
    <source>
        <dbReference type="Proteomes" id="UP000539473"/>
    </source>
</evidence>